<comment type="similarity">
    <text evidence="6">Belongs to the peptidase M48 family.</text>
</comment>
<keyword evidence="1 6" id="KW-0645">Protease</keyword>
<sequence>MQDAVGGTYFDGRSAGRHPVDVVLDEAAGELVLTGASLDAPQRWPLARLRAQGDHARRDALTLALHAPSNDESPRDTARLTLADSGMISRIRALCPDLDRSDLAGGTTRKLMLRGVAALAAVGLILFFILPRMADTLAMLIPVEREAAFGKAVTAQIERALGAAKLGELTCEGPEGRAALDAMIARLTEGQDLQYELDVKVLDHGMLNAFAAPGGQVVVMRGLLDKSGGPDAVAAVLAHEIGHVERRDATRHALRAAGSAGLLSMLLGDVTGGTIAVFLGERLIRASYTREAEAEADAFALRMLNAAGIDSAAMAGFFEEIGKDEGKGPQLPAYFATHPASEARAQAARDNARTQGTTSPVLSADQWTALKGICG</sequence>
<feature type="domain" description="DUF7092" evidence="9">
    <location>
        <begin position="5"/>
        <end position="86"/>
    </location>
</feature>
<evidence type="ECO:0000256" key="5">
    <source>
        <dbReference type="ARBA" id="ARBA00023049"/>
    </source>
</evidence>
<accession>A0A1X6YT46</accession>
<keyword evidence="7" id="KW-1133">Transmembrane helix</keyword>
<dbReference type="Pfam" id="PF01435">
    <property type="entry name" value="Peptidase_M48"/>
    <property type="match status" value="1"/>
</dbReference>
<dbReference type="GO" id="GO:0004222">
    <property type="term" value="F:metalloendopeptidase activity"/>
    <property type="evidence" value="ECO:0007669"/>
    <property type="project" value="InterPro"/>
</dbReference>
<dbReference type="GO" id="GO:0046872">
    <property type="term" value="F:metal ion binding"/>
    <property type="evidence" value="ECO:0007669"/>
    <property type="project" value="UniProtKB-KW"/>
</dbReference>
<dbReference type="CDD" id="cd07332">
    <property type="entry name" value="M48C_Oma1_like"/>
    <property type="match status" value="1"/>
</dbReference>
<evidence type="ECO:0000259" key="8">
    <source>
        <dbReference type="Pfam" id="PF01435"/>
    </source>
</evidence>
<feature type="domain" description="Peptidase M48" evidence="8">
    <location>
        <begin position="178"/>
        <end position="350"/>
    </location>
</feature>
<dbReference type="Pfam" id="PF23368">
    <property type="entry name" value="DUF7092"/>
    <property type="match status" value="1"/>
</dbReference>
<keyword evidence="5 6" id="KW-0482">Metalloprotease</keyword>
<organism evidence="10 11">
    <name type="scientific">Roseovarius halotolerans</name>
    <dbReference type="NCBI Taxonomy" id="505353"/>
    <lineage>
        <taxon>Bacteria</taxon>
        <taxon>Pseudomonadati</taxon>
        <taxon>Pseudomonadota</taxon>
        <taxon>Alphaproteobacteria</taxon>
        <taxon>Rhodobacterales</taxon>
        <taxon>Roseobacteraceae</taxon>
        <taxon>Roseovarius</taxon>
    </lineage>
</organism>
<evidence type="ECO:0000259" key="9">
    <source>
        <dbReference type="Pfam" id="PF23368"/>
    </source>
</evidence>
<dbReference type="GO" id="GO:0016020">
    <property type="term" value="C:membrane"/>
    <property type="evidence" value="ECO:0007669"/>
    <property type="project" value="TreeGrafter"/>
</dbReference>
<keyword evidence="11" id="KW-1185">Reference proteome</keyword>
<dbReference type="Gene3D" id="3.30.2010.10">
    <property type="entry name" value="Metalloproteases ('zincins'), catalytic domain"/>
    <property type="match status" value="1"/>
</dbReference>
<feature type="transmembrane region" description="Helical" evidence="7">
    <location>
        <begin position="111"/>
        <end position="130"/>
    </location>
</feature>
<evidence type="ECO:0000256" key="3">
    <source>
        <dbReference type="ARBA" id="ARBA00022801"/>
    </source>
</evidence>
<keyword evidence="3 6" id="KW-0378">Hydrolase</keyword>
<gene>
    <name evidence="10" type="primary">loiP_1</name>
    <name evidence="10" type="ORF">ROH8110_01392</name>
</gene>
<evidence type="ECO:0000256" key="1">
    <source>
        <dbReference type="ARBA" id="ARBA00022670"/>
    </source>
</evidence>
<keyword evidence="7" id="KW-0472">Membrane</keyword>
<dbReference type="OrthoDB" id="9810445at2"/>
<evidence type="ECO:0000256" key="6">
    <source>
        <dbReference type="RuleBase" id="RU003983"/>
    </source>
</evidence>
<keyword evidence="4 6" id="KW-0862">Zinc</keyword>
<dbReference type="InterPro" id="IPR051156">
    <property type="entry name" value="Mito/Outer_Membr_Metalloprot"/>
</dbReference>
<dbReference type="EC" id="3.4.24.-" evidence="10"/>
<dbReference type="Proteomes" id="UP000193207">
    <property type="component" value="Unassembled WGS sequence"/>
</dbReference>
<protein>
    <submittedName>
        <fullName evidence="10">Metalloprotease LoiP</fullName>
        <ecNumber evidence="10">3.4.24.-</ecNumber>
    </submittedName>
</protein>
<keyword evidence="2" id="KW-0479">Metal-binding</keyword>
<keyword evidence="7" id="KW-0812">Transmembrane</keyword>
<evidence type="ECO:0000256" key="7">
    <source>
        <dbReference type="SAM" id="Phobius"/>
    </source>
</evidence>
<evidence type="ECO:0000313" key="10">
    <source>
        <dbReference type="EMBL" id="SLN30102.1"/>
    </source>
</evidence>
<dbReference type="GO" id="GO:0051603">
    <property type="term" value="P:proteolysis involved in protein catabolic process"/>
    <property type="evidence" value="ECO:0007669"/>
    <property type="project" value="TreeGrafter"/>
</dbReference>
<dbReference type="PANTHER" id="PTHR22726">
    <property type="entry name" value="METALLOENDOPEPTIDASE OMA1"/>
    <property type="match status" value="1"/>
</dbReference>
<dbReference type="InterPro" id="IPR055518">
    <property type="entry name" value="DUF7092"/>
</dbReference>
<dbReference type="InterPro" id="IPR001915">
    <property type="entry name" value="Peptidase_M48"/>
</dbReference>
<dbReference type="RefSeq" id="WP_085817058.1">
    <property type="nucleotide sequence ID" value="NZ_FWFU01000002.1"/>
</dbReference>
<reference evidence="10 11" key="1">
    <citation type="submission" date="2017-03" db="EMBL/GenBank/DDBJ databases">
        <authorList>
            <person name="Afonso C.L."/>
            <person name="Miller P.J."/>
            <person name="Scott M.A."/>
            <person name="Spackman E."/>
            <person name="Goraichik I."/>
            <person name="Dimitrov K.M."/>
            <person name="Suarez D.L."/>
            <person name="Swayne D.E."/>
        </authorList>
    </citation>
    <scope>NUCLEOTIDE SEQUENCE [LARGE SCALE GENOMIC DNA]</scope>
    <source>
        <strain evidence="10 11">CECT 8110</strain>
    </source>
</reference>
<dbReference type="PANTHER" id="PTHR22726:SF1">
    <property type="entry name" value="METALLOENDOPEPTIDASE OMA1, MITOCHONDRIAL"/>
    <property type="match status" value="1"/>
</dbReference>
<proteinExistence type="inferred from homology"/>
<dbReference type="EMBL" id="FWFU01000002">
    <property type="protein sequence ID" value="SLN30102.1"/>
    <property type="molecule type" value="Genomic_DNA"/>
</dbReference>
<comment type="cofactor">
    <cofactor evidence="6">
        <name>Zn(2+)</name>
        <dbReference type="ChEBI" id="CHEBI:29105"/>
    </cofactor>
    <text evidence="6">Binds 1 zinc ion per subunit.</text>
</comment>
<dbReference type="AlphaFoldDB" id="A0A1X6YT46"/>
<evidence type="ECO:0000256" key="2">
    <source>
        <dbReference type="ARBA" id="ARBA00022723"/>
    </source>
</evidence>
<evidence type="ECO:0000256" key="4">
    <source>
        <dbReference type="ARBA" id="ARBA00022833"/>
    </source>
</evidence>
<evidence type="ECO:0000313" key="11">
    <source>
        <dbReference type="Proteomes" id="UP000193207"/>
    </source>
</evidence>
<name>A0A1X6YT46_9RHOB</name>